<keyword evidence="4 9" id="KW-0460">Magnesium</keyword>
<evidence type="ECO:0000256" key="11">
    <source>
        <dbReference type="RuleBase" id="RU004253"/>
    </source>
</evidence>
<evidence type="ECO:0000259" key="12">
    <source>
        <dbReference type="Pfam" id="PF02581"/>
    </source>
</evidence>
<feature type="binding site" evidence="9">
    <location>
        <position position="74"/>
    </location>
    <ligand>
        <name>Mg(2+)</name>
        <dbReference type="ChEBI" id="CHEBI:18420"/>
    </ligand>
</feature>
<protein>
    <recommendedName>
        <fullName evidence="9">Thiamine-phosphate synthase</fullName>
        <shortName evidence="9">TP synthase</shortName>
        <shortName evidence="9">TPS</shortName>
        <ecNumber evidence="9">2.5.1.3</ecNumber>
    </recommendedName>
    <alternativeName>
        <fullName evidence="9">Thiamine-phosphate pyrophosphorylase</fullName>
        <shortName evidence="9">TMP pyrophosphorylase</shortName>
        <shortName evidence="9">TMP-PPase</shortName>
    </alternativeName>
</protein>
<proteinExistence type="inferred from homology"/>
<dbReference type="Pfam" id="PF02581">
    <property type="entry name" value="TMP-TENI"/>
    <property type="match status" value="1"/>
</dbReference>
<dbReference type="InterPro" id="IPR034291">
    <property type="entry name" value="TMP_synthase"/>
</dbReference>
<keyword evidence="3 9" id="KW-0479">Metal-binding</keyword>
<dbReference type="Proteomes" id="UP000257055">
    <property type="component" value="Unassembled WGS sequence"/>
</dbReference>
<keyword evidence="2 9" id="KW-0808">Transferase</keyword>
<comment type="caution">
    <text evidence="13">The sequence shown here is derived from an EMBL/GenBank/DDBJ whole genome shotgun (WGS) entry which is preliminary data.</text>
</comment>
<feature type="binding site" evidence="9">
    <location>
        <begin position="37"/>
        <end position="41"/>
    </location>
    <ligand>
        <name>4-amino-2-methyl-5-(diphosphooxymethyl)pyrimidine</name>
        <dbReference type="ChEBI" id="CHEBI:57841"/>
    </ligand>
</feature>
<dbReference type="InterPro" id="IPR013785">
    <property type="entry name" value="Aldolase_TIM"/>
</dbReference>
<feature type="binding site" evidence="9">
    <location>
        <position position="142"/>
    </location>
    <ligand>
        <name>4-amino-2-methyl-5-(diphosphooxymethyl)pyrimidine</name>
        <dbReference type="ChEBI" id="CHEBI:57841"/>
    </ligand>
</feature>
<evidence type="ECO:0000256" key="3">
    <source>
        <dbReference type="ARBA" id="ARBA00022723"/>
    </source>
</evidence>
<dbReference type="EC" id="2.5.1.3" evidence="9"/>
<dbReference type="GO" id="GO:0009229">
    <property type="term" value="P:thiamine diphosphate biosynthetic process"/>
    <property type="evidence" value="ECO:0007669"/>
    <property type="project" value="UniProtKB-UniRule"/>
</dbReference>
<comment type="catalytic activity">
    <reaction evidence="6 9 10">
        <text>4-methyl-5-(2-phosphooxyethyl)-thiazole + 4-amino-2-methyl-5-(diphosphooxymethyl)pyrimidine + H(+) = thiamine phosphate + diphosphate</text>
        <dbReference type="Rhea" id="RHEA:22328"/>
        <dbReference type="ChEBI" id="CHEBI:15378"/>
        <dbReference type="ChEBI" id="CHEBI:33019"/>
        <dbReference type="ChEBI" id="CHEBI:37575"/>
        <dbReference type="ChEBI" id="CHEBI:57841"/>
        <dbReference type="ChEBI" id="CHEBI:58296"/>
        <dbReference type="EC" id="2.5.1.3"/>
    </reaction>
</comment>
<dbReference type="GO" id="GO:0009228">
    <property type="term" value="P:thiamine biosynthetic process"/>
    <property type="evidence" value="ECO:0007669"/>
    <property type="project" value="UniProtKB-KW"/>
</dbReference>
<evidence type="ECO:0000256" key="1">
    <source>
        <dbReference type="ARBA" id="ARBA00005165"/>
    </source>
</evidence>
<feature type="binding site" evidence="9">
    <location>
        <begin position="139"/>
        <end position="141"/>
    </location>
    <ligand>
        <name>2-[(2R,5Z)-2-carboxy-4-methylthiazol-5(2H)-ylidene]ethyl phosphate</name>
        <dbReference type="ChEBI" id="CHEBI:62899"/>
    </ligand>
</feature>
<dbReference type="EMBL" id="LARY01000002">
    <property type="protein sequence ID" value="RDX01256.1"/>
    <property type="molecule type" value="Genomic_DNA"/>
</dbReference>
<dbReference type="PANTHER" id="PTHR20857:SF15">
    <property type="entry name" value="THIAMINE-PHOSPHATE SYNTHASE"/>
    <property type="match status" value="1"/>
</dbReference>
<comment type="catalytic activity">
    <reaction evidence="7 9 10">
        <text>2-(2-carboxy-4-methylthiazol-5-yl)ethyl phosphate + 4-amino-2-methyl-5-(diphosphooxymethyl)pyrimidine + 2 H(+) = thiamine phosphate + CO2 + diphosphate</text>
        <dbReference type="Rhea" id="RHEA:47848"/>
        <dbReference type="ChEBI" id="CHEBI:15378"/>
        <dbReference type="ChEBI" id="CHEBI:16526"/>
        <dbReference type="ChEBI" id="CHEBI:33019"/>
        <dbReference type="ChEBI" id="CHEBI:37575"/>
        <dbReference type="ChEBI" id="CHEBI:57841"/>
        <dbReference type="ChEBI" id="CHEBI:62890"/>
        <dbReference type="EC" id="2.5.1.3"/>
    </reaction>
</comment>
<keyword evidence="14" id="KW-1185">Reference proteome</keyword>
<dbReference type="GO" id="GO:0004789">
    <property type="term" value="F:thiamine-phosphate diphosphorylase activity"/>
    <property type="evidence" value="ECO:0007669"/>
    <property type="project" value="UniProtKB-UniRule"/>
</dbReference>
<evidence type="ECO:0000256" key="7">
    <source>
        <dbReference type="ARBA" id="ARBA00047851"/>
    </source>
</evidence>
<feature type="binding site" evidence="9">
    <location>
        <position position="93"/>
    </location>
    <ligand>
        <name>Mg(2+)</name>
        <dbReference type="ChEBI" id="CHEBI:18420"/>
    </ligand>
</feature>
<feature type="domain" description="Thiamine phosphate synthase/TenI" evidence="12">
    <location>
        <begin position="7"/>
        <end position="194"/>
    </location>
</feature>
<comment type="cofactor">
    <cofactor evidence="9">
        <name>Mg(2+)</name>
        <dbReference type="ChEBI" id="CHEBI:18420"/>
    </cofactor>
    <text evidence="9">Binds 1 Mg(2+) ion per subunit.</text>
</comment>
<dbReference type="Gene3D" id="3.20.20.70">
    <property type="entry name" value="Aldolase class I"/>
    <property type="match status" value="1"/>
</dbReference>
<keyword evidence="5 9" id="KW-0784">Thiamine biosynthesis</keyword>
<evidence type="ECO:0000313" key="13">
    <source>
        <dbReference type="EMBL" id="RDX01256.1"/>
    </source>
</evidence>
<dbReference type="HAMAP" id="MF_00097">
    <property type="entry name" value="TMP_synthase"/>
    <property type="match status" value="1"/>
</dbReference>
<dbReference type="RefSeq" id="WP_115753514.1">
    <property type="nucleotide sequence ID" value="NZ_LARY01000002.1"/>
</dbReference>
<dbReference type="PANTHER" id="PTHR20857">
    <property type="entry name" value="THIAMINE-PHOSPHATE PYROPHOSPHORYLASE"/>
    <property type="match status" value="1"/>
</dbReference>
<evidence type="ECO:0000256" key="6">
    <source>
        <dbReference type="ARBA" id="ARBA00047334"/>
    </source>
</evidence>
<comment type="similarity">
    <text evidence="9 10">Belongs to the thiamine-phosphate synthase family.</text>
</comment>
<comment type="pathway">
    <text evidence="1 9 11">Cofactor biosynthesis; thiamine diphosphate biosynthesis; thiamine phosphate from 4-amino-2-methyl-5-diphosphomethylpyrimidine and 4-methyl-5-(2-phosphoethyl)-thiazole: step 1/1.</text>
</comment>
<evidence type="ECO:0000256" key="5">
    <source>
        <dbReference type="ARBA" id="ARBA00022977"/>
    </source>
</evidence>
<feature type="binding site" evidence="9">
    <location>
        <position position="73"/>
    </location>
    <ligand>
        <name>4-amino-2-methyl-5-(diphosphooxymethyl)pyrimidine</name>
        <dbReference type="ChEBI" id="CHEBI:57841"/>
    </ligand>
</feature>
<feature type="binding site" evidence="9">
    <location>
        <begin position="191"/>
        <end position="192"/>
    </location>
    <ligand>
        <name>2-[(2R,5Z)-2-carboxy-4-methylthiazol-5(2H)-ylidene]ethyl phosphate</name>
        <dbReference type="ChEBI" id="CHEBI:62899"/>
    </ligand>
</feature>
<evidence type="ECO:0000256" key="9">
    <source>
        <dbReference type="HAMAP-Rule" id="MF_00097"/>
    </source>
</evidence>
<evidence type="ECO:0000256" key="4">
    <source>
        <dbReference type="ARBA" id="ARBA00022842"/>
    </source>
</evidence>
<dbReference type="UniPathway" id="UPA00060">
    <property type="reaction ID" value="UER00141"/>
</dbReference>
<dbReference type="FunFam" id="3.20.20.70:FF:000096">
    <property type="entry name" value="Thiamine-phosphate synthase"/>
    <property type="match status" value="1"/>
</dbReference>
<dbReference type="GO" id="GO:0005737">
    <property type="term" value="C:cytoplasm"/>
    <property type="evidence" value="ECO:0007669"/>
    <property type="project" value="TreeGrafter"/>
</dbReference>
<dbReference type="NCBIfam" id="TIGR00693">
    <property type="entry name" value="thiE"/>
    <property type="match status" value="1"/>
</dbReference>
<reference evidence="14" key="1">
    <citation type="submission" date="2015-04" db="EMBL/GenBank/DDBJ databases">
        <authorList>
            <person name="Schardt J."/>
            <person name="Mueller-Herbst S."/>
            <person name="Scherer S."/>
            <person name="Huptas C."/>
        </authorList>
    </citation>
    <scope>NUCLEOTIDE SEQUENCE [LARGE SCALE GENOMIC DNA]</scope>
    <source>
        <strain evidence="14">Kiel-L1</strain>
    </source>
</reference>
<organism evidence="13 14">
    <name type="scientific">Listeria kieliensis</name>
    <dbReference type="NCBI Taxonomy" id="1621700"/>
    <lineage>
        <taxon>Bacteria</taxon>
        <taxon>Bacillati</taxon>
        <taxon>Bacillota</taxon>
        <taxon>Bacilli</taxon>
        <taxon>Bacillales</taxon>
        <taxon>Listeriaceae</taxon>
        <taxon>Listeria</taxon>
    </lineage>
</organism>
<feature type="binding site" evidence="9">
    <location>
        <position position="171"/>
    </location>
    <ligand>
        <name>2-[(2R,5Z)-2-carboxy-4-methylthiazol-5(2H)-ylidene]ethyl phosphate</name>
        <dbReference type="ChEBI" id="CHEBI:62899"/>
    </ligand>
</feature>
<dbReference type="AlphaFoldDB" id="A0A3D8TTV1"/>
<evidence type="ECO:0000256" key="8">
    <source>
        <dbReference type="ARBA" id="ARBA00047883"/>
    </source>
</evidence>
<dbReference type="CDD" id="cd00564">
    <property type="entry name" value="TMP_TenI"/>
    <property type="match status" value="1"/>
</dbReference>
<feature type="binding site" evidence="9">
    <location>
        <position position="112"/>
    </location>
    <ligand>
        <name>4-amino-2-methyl-5-(diphosphooxymethyl)pyrimidine</name>
        <dbReference type="ChEBI" id="CHEBI:57841"/>
    </ligand>
</feature>
<evidence type="ECO:0000256" key="2">
    <source>
        <dbReference type="ARBA" id="ARBA00022679"/>
    </source>
</evidence>
<name>A0A3D8TTV1_9LIST</name>
<dbReference type="InterPro" id="IPR036206">
    <property type="entry name" value="ThiamineP_synth_sf"/>
</dbReference>
<gene>
    <name evidence="9" type="primary">thiE</name>
    <name evidence="13" type="ORF">UR08_10055</name>
</gene>
<accession>A0A3D8TTV1</accession>
<comment type="catalytic activity">
    <reaction evidence="8 9 10">
        <text>2-[(2R,5Z)-2-carboxy-4-methylthiazol-5(2H)-ylidene]ethyl phosphate + 4-amino-2-methyl-5-(diphosphooxymethyl)pyrimidine + 2 H(+) = thiamine phosphate + CO2 + diphosphate</text>
        <dbReference type="Rhea" id="RHEA:47844"/>
        <dbReference type="ChEBI" id="CHEBI:15378"/>
        <dbReference type="ChEBI" id="CHEBI:16526"/>
        <dbReference type="ChEBI" id="CHEBI:33019"/>
        <dbReference type="ChEBI" id="CHEBI:37575"/>
        <dbReference type="ChEBI" id="CHEBI:57841"/>
        <dbReference type="ChEBI" id="CHEBI:62899"/>
        <dbReference type="EC" id="2.5.1.3"/>
    </reaction>
</comment>
<comment type="function">
    <text evidence="9">Condenses 4-methyl-5-(beta-hydroxyethyl)thiazole monophosphate (THZ-P) and 2-methyl-4-amino-5-hydroxymethyl pyrimidine pyrophosphate (HMP-PP) to form thiamine monophosphate (TMP).</text>
</comment>
<sequence length="208" mass="21922">MRQELAVYLIAGTQDVAKANLVGFLEKALQVGITCFQFREKGVGSLTERVKMIETARKCQLLCQSYGVPFFVNDDVELALMLGADGVHVGQDDRPIQEVIELCGAKMKVGLSVGSLQEATEASNLQGLDYIGVGPIFATSSKIDAKAPVGLTLLEEIRQAGIECPVVAIGGITTENVSAVLQAGADGVAVISALTEAANLEEEVAELK</sequence>
<dbReference type="InterPro" id="IPR022998">
    <property type="entry name" value="ThiamineP_synth_TenI"/>
</dbReference>
<evidence type="ECO:0000256" key="10">
    <source>
        <dbReference type="RuleBase" id="RU003826"/>
    </source>
</evidence>
<dbReference type="SUPFAM" id="SSF51391">
    <property type="entry name" value="Thiamin phosphate synthase"/>
    <property type="match status" value="1"/>
</dbReference>
<evidence type="ECO:0000313" key="14">
    <source>
        <dbReference type="Proteomes" id="UP000257055"/>
    </source>
</evidence>
<dbReference type="GO" id="GO:0000287">
    <property type="term" value="F:magnesium ion binding"/>
    <property type="evidence" value="ECO:0007669"/>
    <property type="project" value="UniProtKB-UniRule"/>
</dbReference>